<proteinExistence type="predicted"/>
<keyword evidence="2" id="KW-1185">Reference proteome</keyword>
<reference evidence="1 2" key="1">
    <citation type="submission" date="2024-06" db="EMBL/GenBank/DDBJ databases">
        <title>Complete genome of Phlyctema vagabunda strain 19-DSS-EL-015.</title>
        <authorList>
            <person name="Fiorenzani C."/>
        </authorList>
    </citation>
    <scope>NUCLEOTIDE SEQUENCE [LARGE SCALE GENOMIC DNA]</scope>
    <source>
        <strain evidence="1 2">19-DSS-EL-015</strain>
    </source>
</reference>
<evidence type="ECO:0000313" key="1">
    <source>
        <dbReference type="EMBL" id="KAL3423435.1"/>
    </source>
</evidence>
<evidence type="ECO:0000313" key="2">
    <source>
        <dbReference type="Proteomes" id="UP001629113"/>
    </source>
</evidence>
<name>A0ABR4PJC2_9HELO</name>
<dbReference type="EMBL" id="JBFCZG010000004">
    <property type="protein sequence ID" value="KAL3423435.1"/>
    <property type="molecule type" value="Genomic_DNA"/>
</dbReference>
<dbReference type="Proteomes" id="UP001629113">
    <property type="component" value="Unassembled WGS sequence"/>
</dbReference>
<protein>
    <submittedName>
        <fullName evidence="1">Uncharacterized protein</fullName>
    </submittedName>
</protein>
<gene>
    <name evidence="1" type="ORF">PVAG01_05182</name>
</gene>
<organism evidence="1 2">
    <name type="scientific">Phlyctema vagabunda</name>
    <dbReference type="NCBI Taxonomy" id="108571"/>
    <lineage>
        <taxon>Eukaryota</taxon>
        <taxon>Fungi</taxon>
        <taxon>Dikarya</taxon>
        <taxon>Ascomycota</taxon>
        <taxon>Pezizomycotina</taxon>
        <taxon>Leotiomycetes</taxon>
        <taxon>Helotiales</taxon>
        <taxon>Dermateaceae</taxon>
        <taxon>Phlyctema</taxon>
    </lineage>
</organism>
<comment type="caution">
    <text evidence="1">The sequence shown here is derived from an EMBL/GenBank/DDBJ whole genome shotgun (WGS) entry which is preliminary data.</text>
</comment>
<sequence>MVDHLRMAFVVIKTFRRSQKHERAGDEVKGGVALVAYPRLMLPYPYLLITTPRSPEFLCISDPSHPDTRSETPTVLLYHLAIDR</sequence>
<accession>A0ABR4PJC2</accession>